<accession>A0ABR0QAQ7</accession>
<gene>
    <name evidence="1" type="ORF">PVK06_012055</name>
</gene>
<evidence type="ECO:0000313" key="2">
    <source>
        <dbReference type="Proteomes" id="UP001358586"/>
    </source>
</evidence>
<name>A0ABR0QAQ7_GOSAR</name>
<dbReference type="Proteomes" id="UP001358586">
    <property type="component" value="Chromosome 4"/>
</dbReference>
<protein>
    <submittedName>
        <fullName evidence="1">Uncharacterized protein</fullName>
    </submittedName>
</protein>
<keyword evidence="2" id="KW-1185">Reference proteome</keyword>
<dbReference type="EMBL" id="JARKNE010000004">
    <property type="protein sequence ID" value="KAK5836281.1"/>
    <property type="molecule type" value="Genomic_DNA"/>
</dbReference>
<reference evidence="1 2" key="1">
    <citation type="submission" date="2023-03" db="EMBL/GenBank/DDBJ databases">
        <title>WGS of Gossypium arboreum.</title>
        <authorList>
            <person name="Yu D."/>
        </authorList>
    </citation>
    <scope>NUCLEOTIDE SEQUENCE [LARGE SCALE GENOMIC DNA]</scope>
    <source>
        <tissue evidence="1">Leaf</tissue>
    </source>
</reference>
<comment type="caution">
    <text evidence="1">The sequence shown here is derived from an EMBL/GenBank/DDBJ whole genome shotgun (WGS) entry which is preliminary data.</text>
</comment>
<sequence length="66" mass="7445">MCVSFWRDLRIDGGVTSDHDALGGDDWAIEFAQDERLRRLECPKLPEFHCGAEFSGNPRVSLPVLL</sequence>
<proteinExistence type="predicted"/>
<organism evidence="1 2">
    <name type="scientific">Gossypium arboreum</name>
    <name type="common">Tree cotton</name>
    <name type="synonym">Gossypium nanking</name>
    <dbReference type="NCBI Taxonomy" id="29729"/>
    <lineage>
        <taxon>Eukaryota</taxon>
        <taxon>Viridiplantae</taxon>
        <taxon>Streptophyta</taxon>
        <taxon>Embryophyta</taxon>
        <taxon>Tracheophyta</taxon>
        <taxon>Spermatophyta</taxon>
        <taxon>Magnoliopsida</taxon>
        <taxon>eudicotyledons</taxon>
        <taxon>Gunneridae</taxon>
        <taxon>Pentapetalae</taxon>
        <taxon>rosids</taxon>
        <taxon>malvids</taxon>
        <taxon>Malvales</taxon>
        <taxon>Malvaceae</taxon>
        <taxon>Malvoideae</taxon>
        <taxon>Gossypium</taxon>
    </lineage>
</organism>
<evidence type="ECO:0000313" key="1">
    <source>
        <dbReference type="EMBL" id="KAK5836281.1"/>
    </source>
</evidence>